<evidence type="ECO:0000313" key="2">
    <source>
        <dbReference type="EMBL" id="ENI05718.1"/>
    </source>
</evidence>
<dbReference type="HOGENOM" id="CLU_2151673_0_0_1"/>
<dbReference type="Proteomes" id="UP000012338">
    <property type="component" value="Unassembled WGS sequence"/>
</dbReference>
<name>N4XB13_COCH4</name>
<gene>
    <name evidence="2" type="ORF">COCC4DRAFT_100039</name>
</gene>
<keyword evidence="1" id="KW-0175">Coiled coil</keyword>
<feature type="non-terminal residue" evidence="2">
    <location>
        <position position="1"/>
    </location>
</feature>
<reference evidence="3" key="2">
    <citation type="journal article" date="2013" name="PLoS Genet.">
        <title>Comparative genome structure, secondary metabolite, and effector coding capacity across Cochliobolus pathogens.</title>
        <authorList>
            <person name="Condon B.J."/>
            <person name="Leng Y."/>
            <person name="Wu D."/>
            <person name="Bushley K.E."/>
            <person name="Ohm R.A."/>
            <person name="Otillar R."/>
            <person name="Martin J."/>
            <person name="Schackwitz W."/>
            <person name="Grimwood J."/>
            <person name="MohdZainudin N."/>
            <person name="Xue C."/>
            <person name="Wang R."/>
            <person name="Manning V.A."/>
            <person name="Dhillon B."/>
            <person name="Tu Z.J."/>
            <person name="Steffenson B.J."/>
            <person name="Salamov A."/>
            <person name="Sun H."/>
            <person name="Lowry S."/>
            <person name="LaButti K."/>
            <person name="Han J."/>
            <person name="Copeland A."/>
            <person name="Lindquist E."/>
            <person name="Barry K."/>
            <person name="Schmutz J."/>
            <person name="Baker S.E."/>
            <person name="Ciuffetti L.M."/>
            <person name="Grigoriev I.V."/>
            <person name="Zhong S."/>
            <person name="Turgeon B.G."/>
        </authorList>
    </citation>
    <scope>NUCLEOTIDE SEQUENCE [LARGE SCALE GENOMIC DNA]</scope>
    <source>
        <strain evidence="3">C4 / ATCC 48331 / race T</strain>
    </source>
</reference>
<dbReference type="AlphaFoldDB" id="N4XB13"/>
<sequence>INIRFCEEFNNAKALHDDGRLDECVAKARGMLEDPDIPRYHRIKTLLMLASALEDPYEASKCWLDATALWTSIRFWNPEGQNSKLDELMEEIRMSLEELSKAVENEEAEEHDESIVHVHDDQVADTQAMIQRMEINEDN</sequence>
<evidence type="ECO:0000256" key="1">
    <source>
        <dbReference type="SAM" id="Coils"/>
    </source>
</evidence>
<organism evidence="2 3">
    <name type="scientific">Cochliobolus heterostrophus (strain C4 / ATCC 48331 / race T)</name>
    <name type="common">Southern corn leaf blight fungus</name>
    <name type="synonym">Bipolaris maydis</name>
    <dbReference type="NCBI Taxonomy" id="665024"/>
    <lineage>
        <taxon>Eukaryota</taxon>
        <taxon>Fungi</taxon>
        <taxon>Dikarya</taxon>
        <taxon>Ascomycota</taxon>
        <taxon>Pezizomycotina</taxon>
        <taxon>Dothideomycetes</taxon>
        <taxon>Pleosporomycetidae</taxon>
        <taxon>Pleosporales</taxon>
        <taxon>Pleosporineae</taxon>
        <taxon>Pleosporaceae</taxon>
        <taxon>Bipolaris</taxon>
    </lineage>
</organism>
<dbReference type="EMBL" id="KB733453">
    <property type="protein sequence ID" value="ENI05718.1"/>
    <property type="molecule type" value="Genomic_DNA"/>
</dbReference>
<accession>N4XB13</accession>
<proteinExistence type="predicted"/>
<feature type="coiled-coil region" evidence="1">
    <location>
        <begin position="82"/>
        <end position="109"/>
    </location>
</feature>
<protein>
    <submittedName>
        <fullName evidence="2">Uncharacterized protein</fullName>
    </submittedName>
</protein>
<dbReference type="GeneID" id="25835983"/>
<dbReference type="OrthoDB" id="3440281at2759"/>
<feature type="non-terminal residue" evidence="2">
    <location>
        <position position="139"/>
    </location>
</feature>
<evidence type="ECO:0000313" key="3">
    <source>
        <dbReference type="Proteomes" id="UP000012338"/>
    </source>
</evidence>
<reference evidence="2 3" key="1">
    <citation type="journal article" date="2012" name="PLoS Pathog.">
        <title>Diverse lifestyles and strategies of plant pathogenesis encoded in the genomes of eighteen Dothideomycetes fungi.</title>
        <authorList>
            <person name="Ohm R.A."/>
            <person name="Feau N."/>
            <person name="Henrissat B."/>
            <person name="Schoch C.L."/>
            <person name="Horwitz B.A."/>
            <person name="Barry K.W."/>
            <person name="Condon B.J."/>
            <person name="Copeland A.C."/>
            <person name="Dhillon B."/>
            <person name="Glaser F."/>
            <person name="Hesse C.N."/>
            <person name="Kosti I."/>
            <person name="LaButti K."/>
            <person name="Lindquist E.A."/>
            <person name="Lucas S."/>
            <person name="Salamov A.A."/>
            <person name="Bradshaw R.E."/>
            <person name="Ciuffetti L."/>
            <person name="Hamelin R.C."/>
            <person name="Kema G.H.J."/>
            <person name="Lawrence C."/>
            <person name="Scott J.A."/>
            <person name="Spatafora J.W."/>
            <person name="Turgeon B.G."/>
            <person name="de Wit P.J.G.M."/>
            <person name="Zhong S."/>
            <person name="Goodwin S.B."/>
            <person name="Grigoriev I.V."/>
        </authorList>
    </citation>
    <scope>NUCLEOTIDE SEQUENCE [LARGE SCALE GENOMIC DNA]</scope>
    <source>
        <strain evidence="3">C4 / ATCC 48331 / race T</strain>
    </source>
</reference>
<keyword evidence="3" id="KW-1185">Reference proteome</keyword>